<comment type="similarity">
    <text evidence="5">Belongs to the DPH7 family.</text>
</comment>
<evidence type="ECO:0000256" key="5">
    <source>
        <dbReference type="ARBA" id="ARBA00038092"/>
    </source>
</evidence>
<evidence type="ECO:0000256" key="2">
    <source>
        <dbReference type="ARBA" id="ARBA00022574"/>
    </source>
</evidence>
<gene>
    <name evidence="8" type="primary">KAFR0G03590</name>
    <name evidence="8" type="ORF">KAFR_0G03590</name>
</gene>
<keyword evidence="3" id="KW-0677">Repeat</keyword>
<dbReference type="FunCoup" id="H2AYE1">
    <property type="interactions" value="130"/>
</dbReference>
<dbReference type="SMART" id="SM00320">
    <property type="entry name" value="WD40"/>
    <property type="match status" value="5"/>
</dbReference>
<evidence type="ECO:0000313" key="8">
    <source>
        <dbReference type="EMBL" id="CCF59391.1"/>
    </source>
</evidence>
<keyword evidence="2" id="KW-0853">WD repeat</keyword>
<comment type="catalytic activity">
    <reaction evidence="7">
        <text>diphthine methyl ester-[translation elongation factor 2] + H2O = diphthine-[translation elongation factor 2] + methanol + H(+)</text>
        <dbReference type="Rhea" id="RHEA:42656"/>
        <dbReference type="Rhea" id="RHEA-COMP:10172"/>
        <dbReference type="Rhea" id="RHEA-COMP:10173"/>
        <dbReference type="ChEBI" id="CHEBI:15377"/>
        <dbReference type="ChEBI" id="CHEBI:15378"/>
        <dbReference type="ChEBI" id="CHEBI:17790"/>
        <dbReference type="ChEBI" id="CHEBI:79005"/>
        <dbReference type="ChEBI" id="CHEBI:82696"/>
        <dbReference type="EC" id="3.1.1.97"/>
    </reaction>
</comment>
<dbReference type="InterPro" id="IPR036322">
    <property type="entry name" value="WD40_repeat_dom_sf"/>
</dbReference>
<evidence type="ECO:0000256" key="1">
    <source>
        <dbReference type="ARBA" id="ARBA00005156"/>
    </source>
</evidence>
<keyword evidence="4" id="KW-0378">Hydrolase</keyword>
<dbReference type="GeneID" id="13887370"/>
<dbReference type="HOGENOM" id="CLU_036100_0_0_1"/>
<organism evidence="8 9">
    <name type="scientific">Kazachstania africana (strain ATCC 22294 / BCRC 22015 / CBS 2517 / CECT 1963 / NBRC 1671 / NRRL Y-8276)</name>
    <name type="common">Yeast</name>
    <name type="synonym">Kluyveromyces africanus</name>
    <dbReference type="NCBI Taxonomy" id="1071382"/>
    <lineage>
        <taxon>Eukaryota</taxon>
        <taxon>Fungi</taxon>
        <taxon>Dikarya</taxon>
        <taxon>Ascomycota</taxon>
        <taxon>Saccharomycotina</taxon>
        <taxon>Saccharomycetes</taxon>
        <taxon>Saccharomycetales</taxon>
        <taxon>Saccharomycetaceae</taxon>
        <taxon>Kazachstania</taxon>
    </lineage>
</organism>
<evidence type="ECO:0000256" key="4">
    <source>
        <dbReference type="ARBA" id="ARBA00022801"/>
    </source>
</evidence>
<dbReference type="PANTHER" id="PTHR46042">
    <property type="entry name" value="DIPHTHINE METHYLTRANSFERASE"/>
    <property type="match status" value="1"/>
</dbReference>
<dbReference type="GO" id="GO:0017183">
    <property type="term" value="P:protein histidyl modification to diphthamide"/>
    <property type="evidence" value="ECO:0007669"/>
    <property type="project" value="EnsemblFungi"/>
</dbReference>
<dbReference type="InterPro" id="IPR052415">
    <property type="entry name" value="Diphthine_MTase"/>
</dbReference>
<dbReference type="Gene3D" id="2.130.10.10">
    <property type="entry name" value="YVTN repeat-like/Quinoprotein amine dehydrogenase"/>
    <property type="match status" value="1"/>
</dbReference>
<dbReference type="OrthoDB" id="1930760at2759"/>
<evidence type="ECO:0000256" key="6">
    <source>
        <dbReference type="ARBA" id="ARBA00039131"/>
    </source>
</evidence>
<dbReference type="SUPFAM" id="SSF50978">
    <property type="entry name" value="WD40 repeat-like"/>
    <property type="match status" value="1"/>
</dbReference>
<comment type="pathway">
    <text evidence="1">Protein modification; peptidyl-diphthamide biosynthesis.</text>
</comment>
<protein>
    <recommendedName>
        <fullName evidence="6">methylated diphthine methylhydrolase</fullName>
        <ecNumber evidence="6">3.1.1.97</ecNumber>
    </recommendedName>
</protein>
<dbReference type="InParanoid" id="H2AYE1"/>
<evidence type="ECO:0000313" key="9">
    <source>
        <dbReference type="Proteomes" id="UP000005220"/>
    </source>
</evidence>
<dbReference type="eggNOG" id="KOG0280">
    <property type="taxonomic scope" value="Eukaryota"/>
</dbReference>
<sequence length="374" mass="41937">MLESKVEQRTITNYPPCALHIYRGKYIIVGTYELNKETGHRIGSINVYNEDLKLLKIYNTYGAVLDLKLSPFNDKLVATAHSTGNITIWELKETEKDIILTEVVNFVVFDSGVLISSLHFSPHDAKTVCVTSTSGEVALLNIATQDISLKFQIDRSSSYDGRAEVTPYEVQGENVSGIEAIVETFDEAHSLECWTAEFGQLQPFSQVLFTGGDDSCLMAHDLRSKQMIWSNNRIHDSGVVAIKSSTTTFRNDRPTSLVTGSYDDHIRSFDLRMLGDSIYPGRNVPVAELKSCNLGGGVWRFSEMPKAGSEDTLMVCCMYDGAKIVSMNDTNEEYFKVTNYLKEGHESMCYGGDWCNEFIATCSFYDKSLQKWKP</sequence>
<dbReference type="GO" id="GO:0061685">
    <property type="term" value="F:diphthine methylesterase activity"/>
    <property type="evidence" value="ECO:0007669"/>
    <property type="project" value="UniProtKB-EC"/>
</dbReference>
<dbReference type="GO" id="GO:0032456">
    <property type="term" value="P:endocytic recycling"/>
    <property type="evidence" value="ECO:0007669"/>
    <property type="project" value="EnsemblFungi"/>
</dbReference>
<accession>H2AYE1</accession>
<dbReference type="PANTHER" id="PTHR46042:SF1">
    <property type="entry name" value="DIPHTHINE METHYLTRANSFERASE"/>
    <property type="match status" value="1"/>
</dbReference>
<dbReference type="Proteomes" id="UP000005220">
    <property type="component" value="Chromosome 7"/>
</dbReference>
<reference evidence="8 9" key="1">
    <citation type="journal article" date="2011" name="Proc. Natl. Acad. Sci. U.S.A.">
        <title>Evolutionary erosion of yeast sex chromosomes by mating-type switching accidents.</title>
        <authorList>
            <person name="Gordon J.L."/>
            <person name="Armisen D."/>
            <person name="Proux-Wera E."/>
            <person name="Oheigeartaigh S.S."/>
            <person name="Byrne K.P."/>
            <person name="Wolfe K.H."/>
        </authorList>
    </citation>
    <scope>NUCLEOTIDE SEQUENCE [LARGE SCALE GENOMIC DNA]</scope>
    <source>
        <strain evidence="9">ATCC 22294 / BCRC 22015 / CBS 2517 / CECT 1963 / NBRC 1671 / NRRL Y-8276</strain>
    </source>
</reference>
<dbReference type="AlphaFoldDB" id="H2AYE1"/>
<dbReference type="STRING" id="1071382.H2AYE1"/>
<dbReference type="InterPro" id="IPR001680">
    <property type="entry name" value="WD40_rpt"/>
</dbReference>
<keyword evidence="9" id="KW-1185">Reference proteome</keyword>
<dbReference type="InterPro" id="IPR015943">
    <property type="entry name" value="WD40/YVTN_repeat-like_dom_sf"/>
</dbReference>
<dbReference type="RefSeq" id="XP_003958526.1">
    <property type="nucleotide sequence ID" value="XM_003958477.1"/>
</dbReference>
<evidence type="ECO:0000256" key="7">
    <source>
        <dbReference type="ARBA" id="ARBA00047551"/>
    </source>
</evidence>
<proteinExistence type="inferred from homology"/>
<dbReference type="GO" id="GO:0005768">
    <property type="term" value="C:endosome"/>
    <property type="evidence" value="ECO:0007669"/>
    <property type="project" value="EnsemblFungi"/>
</dbReference>
<evidence type="ECO:0000256" key="3">
    <source>
        <dbReference type="ARBA" id="ARBA00022737"/>
    </source>
</evidence>
<dbReference type="EMBL" id="HE650827">
    <property type="protein sequence ID" value="CCF59391.1"/>
    <property type="molecule type" value="Genomic_DNA"/>
</dbReference>
<dbReference type="EC" id="3.1.1.97" evidence="6"/>
<name>H2AYE1_KAZAF</name>
<dbReference type="KEGG" id="kaf:KAFR_0G03590"/>